<proteinExistence type="predicted"/>
<name>A0A1R2BDR5_9CILI</name>
<comment type="caution">
    <text evidence="1">The sequence shown here is derived from an EMBL/GenBank/DDBJ whole genome shotgun (WGS) entry which is preliminary data.</text>
</comment>
<sequence length="298" mass="34483">MDCNCYESGCLKDAFWICSCSSGPKLCDDHIKTHSTQMNCTAKYMKDFYLNAKAKSIENVLDKIGLDCIALGKILIDDVRNCLNKNFIIIKNWKKDIRSLLDNESNNPYDQIVSWANNIKILNQDRSIFILNINRILNLSKYNLNIKEDRRGSLTLNDQKEMDKLFKLNDLNDIFNKKKTEIDLKSKEFANLDKNTNDFKQESKEIKDKIISDDFKQENTNSRTLEIDFDMNFTNGILNVVGFNALSKGRKVCFLVNSGYECFNKNFISSESIVIKSIIWSDNGKFLYVCNFKADCNY</sequence>
<evidence type="ECO:0000313" key="1">
    <source>
        <dbReference type="EMBL" id="OMJ74894.1"/>
    </source>
</evidence>
<dbReference type="AlphaFoldDB" id="A0A1R2BDR5"/>
<evidence type="ECO:0000313" key="2">
    <source>
        <dbReference type="Proteomes" id="UP000187209"/>
    </source>
</evidence>
<gene>
    <name evidence="1" type="ORF">SteCoe_26101</name>
</gene>
<reference evidence="1 2" key="1">
    <citation type="submission" date="2016-11" db="EMBL/GenBank/DDBJ databases">
        <title>The macronuclear genome of Stentor coeruleus: a giant cell with tiny introns.</title>
        <authorList>
            <person name="Slabodnick M."/>
            <person name="Ruby J.G."/>
            <person name="Reiff S.B."/>
            <person name="Swart E.C."/>
            <person name="Gosai S."/>
            <person name="Prabakaran S."/>
            <person name="Witkowska E."/>
            <person name="Larue G.E."/>
            <person name="Fisher S."/>
            <person name="Freeman R.M."/>
            <person name="Gunawardena J."/>
            <person name="Chu W."/>
            <person name="Stover N.A."/>
            <person name="Gregory B.D."/>
            <person name="Nowacki M."/>
            <person name="Derisi J."/>
            <person name="Roy S.W."/>
            <person name="Marshall W.F."/>
            <person name="Sood P."/>
        </authorList>
    </citation>
    <scope>NUCLEOTIDE SEQUENCE [LARGE SCALE GENOMIC DNA]</scope>
    <source>
        <strain evidence="1">WM001</strain>
    </source>
</reference>
<organism evidence="1 2">
    <name type="scientific">Stentor coeruleus</name>
    <dbReference type="NCBI Taxonomy" id="5963"/>
    <lineage>
        <taxon>Eukaryota</taxon>
        <taxon>Sar</taxon>
        <taxon>Alveolata</taxon>
        <taxon>Ciliophora</taxon>
        <taxon>Postciliodesmatophora</taxon>
        <taxon>Heterotrichea</taxon>
        <taxon>Heterotrichida</taxon>
        <taxon>Stentoridae</taxon>
        <taxon>Stentor</taxon>
    </lineage>
</organism>
<accession>A0A1R2BDR5</accession>
<protein>
    <submittedName>
        <fullName evidence="1">Uncharacterized protein</fullName>
    </submittedName>
</protein>
<dbReference type="Proteomes" id="UP000187209">
    <property type="component" value="Unassembled WGS sequence"/>
</dbReference>
<dbReference type="EMBL" id="MPUH01000723">
    <property type="protein sequence ID" value="OMJ74894.1"/>
    <property type="molecule type" value="Genomic_DNA"/>
</dbReference>
<keyword evidence="2" id="KW-1185">Reference proteome</keyword>